<comment type="caution">
    <text evidence="2">The sequence shown here is derived from an EMBL/GenBank/DDBJ whole genome shotgun (WGS) entry which is preliminary data.</text>
</comment>
<name>A0A562ULL9_9ACTN</name>
<sequence>MTYIKETFIRVSATVREARERRAAAHLDSYRHEQRRQADAYRHSRAELSRSLMAVHR</sequence>
<dbReference type="RefSeq" id="WP_158645747.1">
    <property type="nucleotide sequence ID" value="NZ_BAABIJ010000002.1"/>
</dbReference>
<organism evidence="2 3">
    <name type="scientific">Stackebrandtia albiflava</name>
    <dbReference type="NCBI Taxonomy" id="406432"/>
    <lineage>
        <taxon>Bacteria</taxon>
        <taxon>Bacillati</taxon>
        <taxon>Actinomycetota</taxon>
        <taxon>Actinomycetes</taxon>
        <taxon>Glycomycetales</taxon>
        <taxon>Glycomycetaceae</taxon>
        <taxon>Stackebrandtia</taxon>
    </lineage>
</organism>
<evidence type="ECO:0000256" key="1">
    <source>
        <dbReference type="SAM" id="MobiDB-lite"/>
    </source>
</evidence>
<reference evidence="2 3" key="1">
    <citation type="journal article" date="2013" name="Stand. Genomic Sci.">
        <title>Genomic Encyclopedia of Type Strains, Phase I: The one thousand microbial genomes (KMG-I) project.</title>
        <authorList>
            <person name="Kyrpides N.C."/>
            <person name="Woyke T."/>
            <person name="Eisen J.A."/>
            <person name="Garrity G."/>
            <person name="Lilburn T.G."/>
            <person name="Beck B.J."/>
            <person name="Whitman W.B."/>
            <person name="Hugenholtz P."/>
            <person name="Klenk H.P."/>
        </authorList>
    </citation>
    <scope>NUCLEOTIDE SEQUENCE [LARGE SCALE GENOMIC DNA]</scope>
    <source>
        <strain evidence="2 3">DSM 45044</strain>
    </source>
</reference>
<evidence type="ECO:0000313" key="3">
    <source>
        <dbReference type="Proteomes" id="UP000321617"/>
    </source>
</evidence>
<feature type="region of interest" description="Disordered" evidence="1">
    <location>
        <begin position="24"/>
        <end position="43"/>
    </location>
</feature>
<dbReference type="Proteomes" id="UP000321617">
    <property type="component" value="Unassembled WGS sequence"/>
</dbReference>
<dbReference type="AlphaFoldDB" id="A0A562ULL9"/>
<evidence type="ECO:0000313" key="2">
    <source>
        <dbReference type="EMBL" id="TWJ06508.1"/>
    </source>
</evidence>
<keyword evidence="3" id="KW-1185">Reference proteome</keyword>
<dbReference type="EMBL" id="VLLL01000012">
    <property type="protein sequence ID" value="TWJ06508.1"/>
    <property type="molecule type" value="Genomic_DNA"/>
</dbReference>
<gene>
    <name evidence="2" type="ORF">LX16_5245</name>
</gene>
<protein>
    <submittedName>
        <fullName evidence="2">Uncharacterized protein</fullName>
    </submittedName>
</protein>
<accession>A0A562ULL9</accession>
<proteinExistence type="predicted"/>